<dbReference type="Pfam" id="PF01494">
    <property type="entry name" value="FAD_binding_3"/>
    <property type="match status" value="1"/>
</dbReference>
<dbReference type="GO" id="GO:0071949">
    <property type="term" value="F:FAD binding"/>
    <property type="evidence" value="ECO:0007669"/>
    <property type="project" value="InterPro"/>
</dbReference>
<dbReference type="OrthoDB" id="9806565at2"/>
<dbReference type="EMBL" id="ABOX02000011">
    <property type="protein sequence ID" value="EEF61269.1"/>
    <property type="molecule type" value="Genomic_DNA"/>
</dbReference>
<dbReference type="STRING" id="320771.Cflav_PD3986"/>
<gene>
    <name evidence="2" type="ORF">Cflav_PD3986</name>
</gene>
<protein>
    <submittedName>
        <fullName evidence="2">Tryptophan halogenase</fullName>
    </submittedName>
</protein>
<keyword evidence="3" id="KW-1185">Reference proteome</keyword>
<reference evidence="2 3" key="1">
    <citation type="journal article" date="2011" name="J. Bacteriol.">
        <title>Genome sequence of 'Pedosphaera parvula' Ellin514, an aerobic Verrucomicrobial isolate from pasture soil.</title>
        <authorList>
            <person name="Kant R."/>
            <person name="van Passel M.W."/>
            <person name="Sangwan P."/>
            <person name="Palva A."/>
            <person name="Lucas S."/>
            <person name="Copeland A."/>
            <person name="Lapidus A."/>
            <person name="Glavina Del Rio T."/>
            <person name="Dalin E."/>
            <person name="Tice H."/>
            <person name="Bruce D."/>
            <person name="Goodwin L."/>
            <person name="Pitluck S."/>
            <person name="Chertkov O."/>
            <person name="Larimer F.W."/>
            <person name="Land M.L."/>
            <person name="Hauser L."/>
            <person name="Brettin T.S."/>
            <person name="Detter J.C."/>
            <person name="Han S."/>
            <person name="de Vos W.M."/>
            <person name="Janssen P.H."/>
            <person name="Smidt H."/>
        </authorList>
    </citation>
    <scope>NUCLEOTIDE SEQUENCE [LARGE SCALE GENOMIC DNA]</scope>
    <source>
        <strain evidence="2 3">Ellin514</strain>
    </source>
</reference>
<dbReference type="AlphaFoldDB" id="B9XGA7"/>
<dbReference type="InterPro" id="IPR050816">
    <property type="entry name" value="Flavin-dep_Halogenase_NPB"/>
</dbReference>
<accession>B9XGA7</accession>
<dbReference type="PANTHER" id="PTHR43747">
    <property type="entry name" value="FAD-BINDING PROTEIN"/>
    <property type="match status" value="1"/>
</dbReference>
<evidence type="ECO:0000313" key="3">
    <source>
        <dbReference type="Proteomes" id="UP000003688"/>
    </source>
</evidence>
<comment type="caution">
    <text evidence="2">The sequence shown here is derived from an EMBL/GenBank/DDBJ whole genome shotgun (WGS) entry which is preliminary data.</text>
</comment>
<dbReference type="InterPro" id="IPR036188">
    <property type="entry name" value="FAD/NAD-bd_sf"/>
</dbReference>
<name>B9XGA7_PEDPL</name>
<dbReference type="Gene3D" id="3.50.50.60">
    <property type="entry name" value="FAD/NAD(P)-binding domain"/>
    <property type="match status" value="1"/>
</dbReference>
<dbReference type="PANTHER" id="PTHR43747:SF1">
    <property type="entry name" value="SLR1998 PROTEIN"/>
    <property type="match status" value="1"/>
</dbReference>
<dbReference type="Proteomes" id="UP000003688">
    <property type="component" value="Unassembled WGS sequence"/>
</dbReference>
<dbReference type="PRINTS" id="PR00420">
    <property type="entry name" value="RNGMNOXGNASE"/>
</dbReference>
<dbReference type="RefSeq" id="WP_007414853.1">
    <property type="nucleotide sequence ID" value="NZ_ABOX02000011.1"/>
</dbReference>
<dbReference type="InterPro" id="IPR002938">
    <property type="entry name" value="FAD-bd"/>
</dbReference>
<sequence length="418" mass="46790">METATYDALIIGGGPGGSAAATYLAKAGKRVLVLEKEHFPRFHIGESLLPYNQQIFREMGVSPALEAAGFVKKYGAQFHIGNGSKSIGFVFRQGKMTREPEAMQVERAAFDHLLMKHARSSGAEIREGWTVAKYSSDCCGVSIDARDQSGQSQIFKAKFLIDASGRGNVTGNQDGQRQFHPKLKKVAVFGHFTGVKVDPGERGGDTVIVRLENKWFWLIPISREKTSVGCVMDQEEFAAAKQSPAEIFNRIVQSSQPMVQRMSDAKSAGNFQTTTDFSYTNKSFTGQRLIRIGDAAGFMDPIFSAGVYLAMFSGKLAAQLVIKSLEGHHDGSRLMKAYEKRVRSSMRFYWEMVENFYTKPFMDIFFEPREKFNLVAAVNAALAGELEGGWKMQWRMRLFFFIVRLQAKYPLVPRITWA</sequence>
<organism evidence="2 3">
    <name type="scientific">Pedosphaera parvula (strain Ellin514)</name>
    <dbReference type="NCBI Taxonomy" id="320771"/>
    <lineage>
        <taxon>Bacteria</taxon>
        <taxon>Pseudomonadati</taxon>
        <taxon>Verrucomicrobiota</taxon>
        <taxon>Pedosphaerae</taxon>
        <taxon>Pedosphaerales</taxon>
        <taxon>Pedosphaeraceae</taxon>
        <taxon>Pedosphaera</taxon>
    </lineage>
</organism>
<proteinExistence type="predicted"/>
<feature type="domain" description="FAD-binding" evidence="1">
    <location>
        <begin position="6"/>
        <end position="342"/>
    </location>
</feature>
<dbReference type="SUPFAM" id="SSF51905">
    <property type="entry name" value="FAD/NAD(P)-binding domain"/>
    <property type="match status" value="1"/>
</dbReference>
<evidence type="ECO:0000313" key="2">
    <source>
        <dbReference type="EMBL" id="EEF61269.1"/>
    </source>
</evidence>
<evidence type="ECO:0000259" key="1">
    <source>
        <dbReference type="Pfam" id="PF01494"/>
    </source>
</evidence>